<evidence type="ECO:0000256" key="1">
    <source>
        <dbReference type="SAM" id="MobiDB-lite"/>
    </source>
</evidence>
<sequence length="243" mass="26615">MTFKRTIPYFLTSAAMMLGISHTMGSTDGGTLPDDAQTRTATTQPVPNKTAHADTTYVLAAANINTSKIIDAVAHRYDVVYTRADGNQFRRSGGTRAWRNNNPGCLRYSEFTAAQGAIGKAGGFAVFPDEETGMRAICALLQSDGYRNLTISQAIFKYAPPHENDTDGYKATLRRLTGLDISVKLSSLTPDQIMRVARAIKVVEGWRTGRETVIPTKMPPQDTIDLYAAAKTQMVRKSMDRSI</sequence>
<feature type="compositionally biased region" description="Polar residues" evidence="1">
    <location>
        <begin position="38"/>
        <end position="47"/>
    </location>
</feature>
<protein>
    <submittedName>
        <fullName evidence="2">Uncharacterized protein</fullName>
    </submittedName>
</protein>
<reference evidence="2" key="2">
    <citation type="journal article" date="2021" name="PeerJ">
        <title>Extensive microbial diversity within the chicken gut microbiome revealed by metagenomics and culture.</title>
        <authorList>
            <person name="Gilroy R."/>
            <person name="Ravi A."/>
            <person name="Getino M."/>
            <person name="Pursley I."/>
            <person name="Horton D.L."/>
            <person name="Alikhan N.F."/>
            <person name="Baker D."/>
            <person name="Gharbi K."/>
            <person name="Hall N."/>
            <person name="Watson M."/>
            <person name="Adriaenssens E.M."/>
            <person name="Foster-Nyarko E."/>
            <person name="Jarju S."/>
            <person name="Secka A."/>
            <person name="Antonio M."/>
            <person name="Oren A."/>
            <person name="Chaudhuri R.R."/>
            <person name="La Ragione R."/>
            <person name="Hildebrand F."/>
            <person name="Pallen M.J."/>
        </authorList>
    </citation>
    <scope>NUCLEOTIDE SEQUENCE</scope>
    <source>
        <strain evidence="2">ChiGjej3B3-5194</strain>
    </source>
</reference>
<dbReference type="EMBL" id="DVJI01000008">
    <property type="protein sequence ID" value="HIS70629.1"/>
    <property type="molecule type" value="Genomic_DNA"/>
</dbReference>
<proteinExistence type="predicted"/>
<dbReference type="Proteomes" id="UP000886742">
    <property type="component" value="Unassembled WGS sequence"/>
</dbReference>
<feature type="region of interest" description="Disordered" evidence="1">
    <location>
        <begin position="28"/>
        <end position="49"/>
    </location>
</feature>
<evidence type="ECO:0000313" key="2">
    <source>
        <dbReference type="EMBL" id="HIS70629.1"/>
    </source>
</evidence>
<accession>A0A9D1JW97</accession>
<gene>
    <name evidence="2" type="ORF">IAD02_01420</name>
</gene>
<comment type="caution">
    <text evidence="2">The sequence shown here is derived from an EMBL/GenBank/DDBJ whole genome shotgun (WGS) entry which is preliminary data.</text>
</comment>
<dbReference type="AlphaFoldDB" id="A0A9D1JW97"/>
<evidence type="ECO:0000313" key="3">
    <source>
        <dbReference type="Proteomes" id="UP000886742"/>
    </source>
</evidence>
<name>A0A9D1JW97_9PROT</name>
<organism evidence="2 3">
    <name type="scientific">Candidatus Enterousia intestinigallinarum</name>
    <dbReference type="NCBI Taxonomy" id="2840790"/>
    <lineage>
        <taxon>Bacteria</taxon>
        <taxon>Pseudomonadati</taxon>
        <taxon>Pseudomonadota</taxon>
        <taxon>Alphaproteobacteria</taxon>
        <taxon>Candidatus Enterousia</taxon>
    </lineage>
</organism>
<reference evidence="2" key="1">
    <citation type="submission" date="2020-10" db="EMBL/GenBank/DDBJ databases">
        <authorList>
            <person name="Gilroy R."/>
        </authorList>
    </citation>
    <scope>NUCLEOTIDE SEQUENCE</scope>
    <source>
        <strain evidence="2">ChiGjej3B3-5194</strain>
    </source>
</reference>